<organism evidence="2">
    <name type="scientific">Cladocopium goreaui</name>
    <dbReference type="NCBI Taxonomy" id="2562237"/>
    <lineage>
        <taxon>Eukaryota</taxon>
        <taxon>Sar</taxon>
        <taxon>Alveolata</taxon>
        <taxon>Dinophyceae</taxon>
        <taxon>Suessiales</taxon>
        <taxon>Symbiodiniaceae</taxon>
        <taxon>Cladocopium</taxon>
    </lineage>
</organism>
<evidence type="ECO:0000313" key="4">
    <source>
        <dbReference type="Proteomes" id="UP001152797"/>
    </source>
</evidence>
<feature type="domain" description="Glycosyltransferase 2-like" evidence="1">
    <location>
        <begin position="176"/>
        <end position="270"/>
    </location>
</feature>
<evidence type="ECO:0000313" key="2">
    <source>
        <dbReference type="EMBL" id="CAI3991725.1"/>
    </source>
</evidence>
<accession>A0A9P1CHJ7</accession>
<reference evidence="3 4" key="2">
    <citation type="submission" date="2024-05" db="EMBL/GenBank/DDBJ databases">
        <authorList>
            <person name="Chen Y."/>
            <person name="Shah S."/>
            <person name="Dougan E. K."/>
            <person name="Thang M."/>
            <person name="Chan C."/>
        </authorList>
    </citation>
    <scope>NUCLEOTIDE SEQUENCE [LARGE SCALE GENOMIC DNA]</scope>
</reference>
<sequence>MAGECSWTPRLWRVCGGQGKGGILVRRGAGLESLVYSDRLSTNAVVRELRMEGHRLQYCLVEGFGPREGWVSIRIKDAVLLLQEPLAAENTAVKAAAASFKPRIYSSKDLNGKAELDTSWSPVEKALFYQSCGRWDPDQLRSLRGPVKAAGPLVPKPKKVSVLTPTSRTRTKFHQQLWTCFNSQSWTDKELVIIDSAQGSPSSFFSRICRQFENVVYVGLDGDFSIGCKRNLGAYLASGDVIVHFDDDDVYGPSYIASMVAELDRRNLVALTLSAWYDFDLRLGRCGFVDPEALHDVDLVAAKTRHPKIRQFRDSGVEAAIYGYGFSYVYLRRVAMFYPFTDTNMCEDVDFFLRLKEVYDYQVGLKRDQEGLCLHIMHGDNTADSMLHREVHEIAKLHVCELNLPFLAKMEGETASKLTGEEHHVRLSSTTGRFFVKADSEQRMRAFQAVIQDEVSFAAQCLERGVSLDEINKHNCTW</sequence>
<dbReference type="EMBL" id="CAMXCT020001624">
    <property type="protein sequence ID" value="CAL1145100.1"/>
    <property type="molecule type" value="Genomic_DNA"/>
</dbReference>
<dbReference type="InterPro" id="IPR001173">
    <property type="entry name" value="Glyco_trans_2-like"/>
</dbReference>
<name>A0A9P1CHJ7_9DINO</name>
<dbReference type="InterPro" id="IPR029044">
    <property type="entry name" value="Nucleotide-diphossugar_trans"/>
</dbReference>
<comment type="caution">
    <text evidence="2">The sequence shown here is derived from an EMBL/GenBank/DDBJ whole genome shotgun (WGS) entry which is preliminary data.</text>
</comment>
<dbReference type="EMBL" id="CAMXCT010001624">
    <property type="protein sequence ID" value="CAI3991725.1"/>
    <property type="molecule type" value="Genomic_DNA"/>
</dbReference>
<dbReference type="Pfam" id="PF00535">
    <property type="entry name" value="Glycos_transf_2"/>
    <property type="match status" value="1"/>
</dbReference>
<gene>
    <name evidence="2" type="ORF">C1SCF055_LOCUS18610</name>
</gene>
<keyword evidence="4" id="KW-1185">Reference proteome</keyword>
<proteinExistence type="predicted"/>
<reference evidence="2" key="1">
    <citation type="submission" date="2022-10" db="EMBL/GenBank/DDBJ databases">
        <authorList>
            <person name="Chen Y."/>
            <person name="Dougan E. K."/>
            <person name="Chan C."/>
            <person name="Rhodes N."/>
            <person name="Thang M."/>
        </authorList>
    </citation>
    <scope>NUCLEOTIDE SEQUENCE</scope>
</reference>
<dbReference type="AlphaFoldDB" id="A0A9P1CHJ7"/>
<dbReference type="CDD" id="cd00761">
    <property type="entry name" value="Glyco_tranf_GTA_type"/>
    <property type="match status" value="1"/>
</dbReference>
<protein>
    <submittedName>
        <fullName evidence="3">Glycosyltransferase 2-like domain-containing protein</fullName>
    </submittedName>
</protein>
<evidence type="ECO:0000259" key="1">
    <source>
        <dbReference type="Pfam" id="PF00535"/>
    </source>
</evidence>
<dbReference type="Gene3D" id="3.90.550.10">
    <property type="entry name" value="Spore Coat Polysaccharide Biosynthesis Protein SpsA, Chain A"/>
    <property type="match status" value="1"/>
</dbReference>
<evidence type="ECO:0000313" key="3">
    <source>
        <dbReference type="EMBL" id="CAL4779037.1"/>
    </source>
</evidence>
<dbReference type="SUPFAM" id="SSF53448">
    <property type="entry name" value="Nucleotide-diphospho-sugar transferases"/>
    <property type="match status" value="1"/>
</dbReference>
<dbReference type="EMBL" id="CAMXCT030001624">
    <property type="protein sequence ID" value="CAL4779037.1"/>
    <property type="molecule type" value="Genomic_DNA"/>
</dbReference>
<dbReference type="OrthoDB" id="413041at2759"/>
<dbReference type="Proteomes" id="UP001152797">
    <property type="component" value="Unassembled WGS sequence"/>
</dbReference>